<dbReference type="GeneID" id="33571385"/>
<feature type="compositionally biased region" description="Polar residues" evidence="1">
    <location>
        <begin position="1417"/>
        <end position="1431"/>
    </location>
</feature>
<feature type="compositionally biased region" description="Low complexity" evidence="1">
    <location>
        <begin position="234"/>
        <end position="253"/>
    </location>
</feature>
<feature type="compositionally biased region" description="Basic and acidic residues" evidence="1">
    <location>
        <begin position="1327"/>
        <end position="1348"/>
    </location>
</feature>
<dbReference type="OrthoDB" id="9996127at2759"/>
<dbReference type="Proteomes" id="UP000193648">
    <property type="component" value="Unassembled WGS sequence"/>
</dbReference>
<accession>A0A1Y2H273</accession>
<keyword evidence="3" id="KW-1185">Reference proteome</keyword>
<feature type="compositionally biased region" description="Low complexity" evidence="1">
    <location>
        <begin position="1447"/>
        <end position="1470"/>
    </location>
</feature>
<evidence type="ECO:0000313" key="2">
    <source>
        <dbReference type="EMBL" id="ORZ28648.1"/>
    </source>
</evidence>
<gene>
    <name evidence="2" type="ORF">BCR41DRAFT_417790</name>
</gene>
<feature type="compositionally biased region" description="Low complexity" evidence="1">
    <location>
        <begin position="2024"/>
        <end position="2043"/>
    </location>
</feature>
<feature type="compositionally biased region" description="Low complexity" evidence="1">
    <location>
        <begin position="1104"/>
        <end position="1123"/>
    </location>
</feature>
<dbReference type="InterPro" id="IPR031793">
    <property type="entry name" value="KICSTOR_ITFG2"/>
</dbReference>
<feature type="compositionally biased region" description="Basic and acidic residues" evidence="1">
    <location>
        <begin position="1946"/>
        <end position="1974"/>
    </location>
</feature>
<dbReference type="RefSeq" id="XP_021886321.1">
    <property type="nucleotide sequence ID" value="XM_022029542.1"/>
</dbReference>
<dbReference type="PANTHER" id="PTHR16317:SF1">
    <property type="entry name" value="KICSTOR COMPLEX PROTEIN ITFG2"/>
    <property type="match status" value="1"/>
</dbReference>
<feature type="compositionally biased region" description="Low complexity" evidence="1">
    <location>
        <begin position="2051"/>
        <end position="2068"/>
    </location>
</feature>
<feature type="compositionally biased region" description="Pro residues" evidence="1">
    <location>
        <begin position="205"/>
        <end position="214"/>
    </location>
</feature>
<proteinExistence type="predicted"/>
<name>A0A1Y2H273_9FUNG</name>
<feature type="compositionally biased region" description="Low complexity" evidence="1">
    <location>
        <begin position="1149"/>
        <end position="1162"/>
    </location>
</feature>
<dbReference type="STRING" id="64571.A0A1Y2H273"/>
<feature type="compositionally biased region" description="Polar residues" evidence="1">
    <location>
        <begin position="148"/>
        <end position="166"/>
    </location>
</feature>
<feature type="compositionally biased region" description="Basic and acidic residues" evidence="1">
    <location>
        <begin position="1668"/>
        <end position="1682"/>
    </location>
</feature>
<feature type="compositionally biased region" description="Polar residues" evidence="1">
    <location>
        <begin position="1480"/>
        <end position="1494"/>
    </location>
</feature>
<feature type="region of interest" description="Disordered" evidence="1">
    <location>
        <begin position="1235"/>
        <end position="1348"/>
    </location>
</feature>
<feature type="compositionally biased region" description="Gly residues" evidence="1">
    <location>
        <begin position="1733"/>
        <end position="1746"/>
    </location>
</feature>
<evidence type="ECO:0000256" key="1">
    <source>
        <dbReference type="SAM" id="MobiDB-lite"/>
    </source>
</evidence>
<feature type="region of interest" description="Disordered" evidence="1">
    <location>
        <begin position="1050"/>
        <end position="1130"/>
    </location>
</feature>
<feature type="compositionally biased region" description="Low complexity" evidence="1">
    <location>
        <begin position="1174"/>
        <end position="1183"/>
    </location>
</feature>
<reference evidence="2 3" key="1">
    <citation type="submission" date="2016-07" db="EMBL/GenBank/DDBJ databases">
        <title>Pervasive Adenine N6-methylation of Active Genes in Fungi.</title>
        <authorList>
            <consortium name="DOE Joint Genome Institute"/>
            <person name="Mondo S.J."/>
            <person name="Dannebaum R.O."/>
            <person name="Kuo R.C."/>
            <person name="Labutti K."/>
            <person name="Haridas S."/>
            <person name="Kuo A."/>
            <person name="Salamov A."/>
            <person name="Ahrendt S.R."/>
            <person name="Lipzen A."/>
            <person name="Sullivan W."/>
            <person name="Andreopoulos W.B."/>
            <person name="Clum A."/>
            <person name="Lindquist E."/>
            <person name="Daum C."/>
            <person name="Ramamoorthy G.K."/>
            <person name="Gryganskyi A."/>
            <person name="Culley D."/>
            <person name="Magnuson J.K."/>
            <person name="James T.Y."/>
            <person name="O'Malley M.A."/>
            <person name="Stajich J.E."/>
            <person name="Spatafora J.W."/>
            <person name="Visel A."/>
            <person name="Grigoriev I.V."/>
        </authorList>
    </citation>
    <scope>NUCLEOTIDE SEQUENCE [LARGE SCALE GENOMIC DNA]</scope>
    <source>
        <strain evidence="2 3">NRRL 3116</strain>
    </source>
</reference>
<comment type="caution">
    <text evidence="2">The sequence shown here is derived from an EMBL/GenBank/DDBJ whole genome shotgun (WGS) entry which is preliminary data.</text>
</comment>
<feature type="compositionally biased region" description="Acidic residues" evidence="1">
    <location>
        <begin position="697"/>
        <end position="721"/>
    </location>
</feature>
<feature type="region of interest" description="Disordered" evidence="1">
    <location>
        <begin position="1148"/>
        <end position="1183"/>
    </location>
</feature>
<dbReference type="EMBL" id="MCFF01000001">
    <property type="protein sequence ID" value="ORZ28648.1"/>
    <property type="molecule type" value="Genomic_DNA"/>
</dbReference>
<feature type="region of interest" description="Disordered" evidence="1">
    <location>
        <begin position="111"/>
        <end position="372"/>
    </location>
</feature>
<feature type="region of interest" description="Disordered" evidence="1">
    <location>
        <begin position="1447"/>
        <end position="1499"/>
    </location>
</feature>
<dbReference type="PANTHER" id="PTHR16317">
    <property type="entry name" value="INTEGRIN ALPHA REPEAT DOMAIN-CONTAINING"/>
    <property type="match status" value="1"/>
</dbReference>
<feature type="compositionally biased region" description="Polar residues" evidence="1">
    <location>
        <begin position="323"/>
        <end position="334"/>
    </location>
</feature>
<feature type="compositionally biased region" description="Low complexity" evidence="1">
    <location>
        <begin position="115"/>
        <end position="132"/>
    </location>
</feature>
<evidence type="ECO:0000313" key="3">
    <source>
        <dbReference type="Proteomes" id="UP000193648"/>
    </source>
</evidence>
<feature type="compositionally biased region" description="Gly residues" evidence="1">
    <location>
        <begin position="133"/>
        <end position="143"/>
    </location>
</feature>
<organism evidence="2 3">
    <name type="scientific">Lobosporangium transversale</name>
    <dbReference type="NCBI Taxonomy" id="64571"/>
    <lineage>
        <taxon>Eukaryota</taxon>
        <taxon>Fungi</taxon>
        <taxon>Fungi incertae sedis</taxon>
        <taxon>Mucoromycota</taxon>
        <taxon>Mortierellomycotina</taxon>
        <taxon>Mortierellomycetes</taxon>
        <taxon>Mortierellales</taxon>
        <taxon>Mortierellaceae</taxon>
        <taxon>Lobosporangium</taxon>
    </lineage>
</organism>
<feature type="compositionally biased region" description="Low complexity" evidence="1">
    <location>
        <begin position="217"/>
        <end position="227"/>
    </location>
</feature>
<feature type="region of interest" description="Disordered" evidence="1">
    <location>
        <begin position="1403"/>
        <end position="1431"/>
    </location>
</feature>
<feature type="compositionally biased region" description="Polar residues" evidence="1">
    <location>
        <begin position="899"/>
        <end position="910"/>
    </location>
</feature>
<feature type="compositionally biased region" description="Polar residues" evidence="1">
    <location>
        <begin position="1716"/>
        <end position="1732"/>
    </location>
</feature>
<feature type="compositionally biased region" description="Basic and acidic residues" evidence="1">
    <location>
        <begin position="2077"/>
        <end position="2087"/>
    </location>
</feature>
<feature type="region of interest" description="Disordered" evidence="1">
    <location>
        <begin position="892"/>
        <end position="940"/>
    </location>
</feature>
<feature type="region of interest" description="Disordered" evidence="1">
    <location>
        <begin position="733"/>
        <end position="772"/>
    </location>
</feature>
<dbReference type="SUPFAM" id="SSF69318">
    <property type="entry name" value="Integrin alpha N-terminal domain"/>
    <property type="match status" value="1"/>
</dbReference>
<sequence length="2099" mass="223014">MPTERHVSLVQKLRWHVSGNFSPTAFAIGDVDGLGDNAFVIGNLVGELFIFKGNNPDGLPWMTCKGLGTITAVAIGDIRNCGKNSIVVMSAEGLCHIFDIAELDNSRHGGHVLPSSSSTGANISSSHNASGSFVGGGPGGRSGQAGSIYSSTPLQNSYHAGQSGNSHPFHPTIPATPSIRPVPDTHHQHHNSHYQGVPSSHPYHGTPPLPPPQNTPHGSASSSISGSTHHHGHQQNSQTHTSNSTPIHSHAGSIHGGISGSNSGSARRASEAPLASSGPGLTSASASTVRTTAALTNSISASPIPTPTSHSHGGQAVGVTRSLGGNSVTDSPTGTPLIKPQQGPSSAASTRKQQRGGANRHGNAGPGKSQVCHVGGQRILDRPNLTLPVPVNINRAYIADIDGDGLNEIVLARTDRIMHSYSLQITKPVSLTATSSIQPSNQQLNLIKLVSRTSSISTLDSSGLLSPSDDRRETIIHYPSLSSMGRLHYAGSTSTVAGMGQLDSQQQQDKQDNSGVINVNDPSMSRLVLVEKKRWALDGQIHCLALTKDTNTGLPILLVAQPGLKFVMIDHTGNMSEPITQIQRNPNAAVNVVAPDTPTRAVGSGDVATEIICGSRFVNGTRKDIIGLMSMDGAIALHDLEENTVKTHDLDSTHKIFGFSKLNFGTQYVEQRQRVRSSRKSRRPSYAISSNSRFADEDNYDGGEEDDDDQDEDGLDTEDDGDTAAETQILRDHYANGGGGGDFSDIGDDASRRSVHSTHTKPWRSGGGNKASTSSMLISDSFGSRIQKNDIFVGCSWSGITFFIDQDFNTAQYDFDARVCAFGAGQYAVTPGRNEPCLFYVDFEDNIYVYYNLYIQTEPFLRFHDVVKADTELILASQKFMLKVPGRRDARTEKDEISVRSTEGNSLQNDQENDCKPDIKDIKSDSHDNDRSSSAGPKWDERDMNEFIHDSLYNVNRYEDEFQRLKRLTNLELAKRTMLLEEGMNKERERDETERKAKAAEFEAALAAATAEYEATLAAATAEAVRAETGDESAFIDSRSRPSLHVFTSEQTGLGRPHGQFPGHGISTSRAGVGSVPYTQTKSKYQRQQPSRQDGDDGDDNDRLSSPLSPVSSVSAPSTLPSTQPTQSYIEKRRSSLLIKDVLAHYEGKTTPPLKSPTSSSTFAHQSAKDHRSGASSSSSLASAGSSATLTNIFKRLSLKDKGGNVCLSRSSSSGSASGASNGSQSTIIQSHSLLGTPTLSKGKASAVDSRIGKPPIRVNRPSGISPRPKGIGTAMTGRKPGAKSKLFLQQDREESTDDGDVEDGVDEQGAPSEDDTVETDGDQLIEFDRSSRKDTGGDEFHIGSQKFDDGSAAVELYGNEGNNDETSENIVGALGREEGRVAGEVTLAGIGVEEDITTGVYTPSTISPIPSPRRLYSNNQQHGSSAEPSASLDSTAFMLAKSLLSPSTQSVSSGSTGTTTIGATTVTLGNQGKNDHNSNKSINHGPQSSSYSHGSHLRQRSAHGLLDVTGTSMREYEANPTSGNTAGFSSDPFSTGLCSAQGGQRFTAASLLNTGSDVGEIAVPDIKLVAASLPTQPVTPLSTSESSSLAQIVPDDLDQEDSKNGGEMFQKATIDELCNLDLDHQPVVIESDVCRQSAAPGPQGGMSESDTTAAEDSKSSKSNNSERFSRSGESKFKESDMKLMQAPLPRSNQHYRKQQHQQSQGQEGGGMSSSAHVSFSDTHPNSVSASSGGEGDGVASQGGGVETFHFRNDGLGRSGFTGKSSSTTSSATVSDFGSGPSSPLASNVNAAHAILSNPSFNSYKGFSVLSLPLTSPSASTATAQQHQYFSPSHYHHYHVSPTSIIPSHLGLSTRGGPQTHDRALAQEDDRMSIRSRTSTFHDTNENPSTYEVVPSAIFVNTGGATVGVGEQHQQNNIYGMSPTSTLTSNLTSDSLVRRLEDLQQQDRDLEERQQQRQREKKLEKEKENSKENTRATPTLTISQSSSAAVPTSRPSSLSRANSGASVQSVVSHHGHRAPIALQLPLSPHSSSSAPSVHLSGHGSITGAGTGPASSSSGIGSLGSISGSTHERHHHHTWEEDPHEAAKRLRSRPGLGADR</sequence>
<feature type="compositionally biased region" description="Polar residues" evidence="1">
    <location>
        <begin position="342"/>
        <end position="351"/>
    </location>
</feature>
<feature type="region of interest" description="Disordered" evidence="1">
    <location>
        <begin position="1637"/>
        <end position="1785"/>
    </location>
</feature>
<feature type="compositionally biased region" description="Acidic residues" evidence="1">
    <location>
        <begin position="1295"/>
        <end position="1326"/>
    </location>
</feature>
<feature type="compositionally biased region" description="Polar residues" evidence="1">
    <location>
        <begin position="1975"/>
        <end position="2011"/>
    </location>
</feature>
<feature type="region of interest" description="Disordered" evidence="1">
    <location>
        <begin position="671"/>
        <end position="721"/>
    </location>
</feature>
<dbReference type="Pfam" id="PF15907">
    <property type="entry name" value="Itfg2"/>
    <property type="match status" value="2"/>
</dbReference>
<dbReference type="InterPro" id="IPR028994">
    <property type="entry name" value="Integrin_alpha_N"/>
</dbReference>
<dbReference type="InParanoid" id="A0A1Y2H273"/>
<protein>
    <submittedName>
        <fullName evidence="2">Uncharacterized protein</fullName>
    </submittedName>
</protein>
<feature type="compositionally biased region" description="Low complexity" evidence="1">
    <location>
        <begin position="1759"/>
        <end position="1775"/>
    </location>
</feature>
<feature type="compositionally biased region" description="Basic and acidic residues" evidence="1">
    <location>
        <begin position="913"/>
        <end position="931"/>
    </location>
</feature>
<feature type="compositionally biased region" description="Low complexity" evidence="1">
    <location>
        <begin position="282"/>
        <end position="312"/>
    </location>
</feature>
<dbReference type="GO" id="GO:0032006">
    <property type="term" value="P:regulation of TOR signaling"/>
    <property type="evidence" value="ECO:0007669"/>
    <property type="project" value="TreeGrafter"/>
</dbReference>
<feature type="compositionally biased region" description="Basic residues" evidence="1">
    <location>
        <begin position="674"/>
        <end position="683"/>
    </location>
</feature>
<feature type="compositionally biased region" description="Polar residues" evidence="1">
    <location>
        <begin position="1077"/>
        <end position="1092"/>
    </location>
</feature>
<feature type="region of interest" description="Disordered" evidence="1">
    <location>
        <begin position="1946"/>
        <end position="2099"/>
    </location>
</feature>
<feature type="compositionally biased region" description="Basic residues" evidence="1">
    <location>
        <begin position="753"/>
        <end position="762"/>
    </location>
</feature>